<feature type="transmembrane region" description="Helical" evidence="1">
    <location>
        <begin position="66"/>
        <end position="85"/>
    </location>
</feature>
<proteinExistence type="predicted"/>
<dbReference type="EMBL" id="JAGRQH010000008">
    <property type="protein sequence ID" value="MBR0560388.1"/>
    <property type="molecule type" value="Genomic_DNA"/>
</dbReference>
<comment type="caution">
    <text evidence="3">The sequence shown here is derived from an EMBL/GenBank/DDBJ whole genome shotgun (WGS) entry which is preliminary data.</text>
</comment>
<keyword evidence="3" id="KW-0645">Protease</keyword>
<gene>
    <name evidence="3" type="ORF">KB213_10030</name>
</gene>
<dbReference type="GO" id="GO:0008237">
    <property type="term" value="F:metallopeptidase activity"/>
    <property type="evidence" value="ECO:0007669"/>
    <property type="project" value="UniProtKB-KW"/>
</dbReference>
<protein>
    <submittedName>
        <fullName evidence="3">CPBP family intramembrane metalloprotease</fullName>
    </submittedName>
</protein>
<accession>A0ABS5E908</accession>
<dbReference type="Proteomes" id="UP000677812">
    <property type="component" value="Unassembled WGS sequence"/>
</dbReference>
<feature type="transmembrane region" description="Helical" evidence="1">
    <location>
        <begin position="180"/>
        <end position="202"/>
    </location>
</feature>
<sequence>MTPPRHYRLMVECVLLFIGGPIALLMLRNPQILFGTLWVSAGLAWWCTRHHAPAPVRPLTPHFKRLLLRFAVLAPCLLLLTRFIFPHDFLSLPRTNPKLWILVLLLYPLLSVWPQEVLYRHFLFTRYATSFNKTTTLIFMSAITFGFAHILFLNPIAIALCLIGGFLFAQDYAQHRSLRLACLEHSLYGCLLFTAGLGRFFYTGTAWHH</sequence>
<name>A0ABS5E908_9PROT</name>
<keyword evidence="1" id="KW-0812">Transmembrane</keyword>
<keyword evidence="1" id="KW-1133">Transmembrane helix</keyword>
<keyword evidence="4" id="KW-1185">Reference proteome</keyword>
<keyword evidence="1" id="KW-0472">Membrane</keyword>
<keyword evidence="3" id="KW-0378">Hydrolase</keyword>
<feature type="transmembrane region" description="Helical" evidence="1">
    <location>
        <begin position="7"/>
        <end position="27"/>
    </location>
</feature>
<feature type="transmembrane region" description="Helical" evidence="1">
    <location>
        <begin position="97"/>
        <end position="115"/>
    </location>
</feature>
<evidence type="ECO:0000256" key="1">
    <source>
        <dbReference type="SAM" id="Phobius"/>
    </source>
</evidence>
<keyword evidence="3" id="KW-0482">Metalloprotease</keyword>
<feature type="transmembrane region" description="Helical" evidence="1">
    <location>
        <begin position="135"/>
        <end position="168"/>
    </location>
</feature>
<evidence type="ECO:0000313" key="3">
    <source>
        <dbReference type="EMBL" id="MBR0560388.1"/>
    </source>
</evidence>
<organism evidence="3 4">
    <name type="scientific">Neokomagataea anthophila</name>
    <dbReference type="NCBI Taxonomy" id="2826925"/>
    <lineage>
        <taxon>Bacteria</taxon>
        <taxon>Pseudomonadati</taxon>
        <taxon>Pseudomonadota</taxon>
        <taxon>Alphaproteobacteria</taxon>
        <taxon>Acetobacterales</taxon>
        <taxon>Acetobacteraceae</taxon>
        <taxon>Neokomagataea</taxon>
    </lineage>
</organism>
<dbReference type="RefSeq" id="WP_211682747.1">
    <property type="nucleotide sequence ID" value="NZ_JAGRQH010000008.1"/>
</dbReference>
<feature type="domain" description="CAAX prenyl protease 2/Lysostaphin resistance protein A-like" evidence="2">
    <location>
        <begin position="99"/>
        <end position="188"/>
    </location>
</feature>
<dbReference type="Pfam" id="PF02517">
    <property type="entry name" value="Rce1-like"/>
    <property type="match status" value="1"/>
</dbReference>
<reference evidence="3 4" key="1">
    <citation type="submission" date="2021-04" db="EMBL/GenBank/DDBJ databases">
        <title>The complete genome sequence of Neokomagataea sp. TBRC 2177.</title>
        <authorList>
            <person name="Charoenyingcharoen P."/>
            <person name="Yukphan P."/>
        </authorList>
    </citation>
    <scope>NUCLEOTIDE SEQUENCE [LARGE SCALE GENOMIC DNA]</scope>
    <source>
        <strain evidence="3 4">TBRC 2177</strain>
    </source>
</reference>
<evidence type="ECO:0000259" key="2">
    <source>
        <dbReference type="Pfam" id="PF02517"/>
    </source>
</evidence>
<dbReference type="InterPro" id="IPR003675">
    <property type="entry name" value="Rce1/LyrA-like_dom"/>
</dbReference>
<evidence type="ECO:0000313" key="4">
    <source>
        <dbReference type="Proteomes" id="UP000677812"/>
    </source>
</evidence>